<evidence type="ECO:0000313" key="2">
    <source>
        <dbReference type="EMBL" id="ACA58682.1"/>
    </source>
</evidence>
<organism evidence="2 3">
    <name type="scientific">Desulforudis audaxviator (strain MP104C)</name>
    <dbReference type="NCBI Taxonomy" id="477974"/>
    <lineage>
        <taxon>Bacteria</taxon>
        <taxon>Bacillati</taxon>
        <taxon>Bacillota</taxon>
        <taxon>Clostridia</taxon>
        <taxon>Thermoanaerobacterales</taxon>
        <taxon>Candidatus Desulforudaceae</taxon>
        <taxon>Candidatus Desulforudis</taxon>
    </lineage>
</organism>
<reference evidence="3" key="1">
    <citation type="submission" date="2007-10" db="EMBL/GenBank/DDBJ databases">
        <title>Complete sequence of chromosome of Desulforudis audaxviator MP104C.</title>
        <authorList>
            <person name="Copeland A."/>
            <person name="Lucas S."/>
            <person name="Lapidus A."/>
            <person name="Barry K."/>
            <person name="Glavina del Rio T."/>
            <person name="Dalin E."/>
            <person name="Tice H."/>
            <person name="Bruce D."/>
            <person name="Pitluck S."/>
            <person name="Lowry S.R."/>
            <person name="Larimer F."/>
            <person name="Land M.L."/>
            <person name="Hauser L."/>
            <person name="Kyrpides N."/>
            <person name="Ivanova N.N."/>
            <person name="Richardson P."/>
        </authorList>
    </citation>
    <scope>NUCLEOTIDE SEQUENCE [LARGE SCALE GENOMIC DNA]</scope>
    <source>
        <strain evidence="3">MP104C</strain>
    </source>
</reference>
<dbReference type="Proteomes" id="UP000008544">
    <property type="component" value="Chromosome"/>
</dbReference>
<sequence length="298" mass="32978">MKEFLEAYKGNILEVTFGKEGKTLTLGGENTLPFHSFEGNLPHPPLIALEIWDIPPQTWPEHLRACFGDVVSSPVAWAKKCLEVYRADLVCLYLASAGREEVDMAALASRVKELSDTLPVPLIVYGVGEKDADARALKEIARACAGNAVLLGPVVKENYEEVGRAALEYGHRLIVQSPLDINLAKELNIKLSKFFPRERMVIDPLSSALGYGMEYSFSVMERIKQVAVLYGDDTMKMPMIANVGRECWKTKEARGNAQQGLLWEAITTLTLFLAGANLAVMSSPDSMQLVRRMITQMS</sequence>
<dbReference type="InterPro" id="IPR051069">
    <property type="entry name" value="ACDS_complex_subunit"/>
</dbReference>
<dbReference type="EMBL" id="CP000860">
    <property type="protein sequence ID" value="ACA58682.1"/>
    <property type="molecule type" value="Genomic_DNA"/>
</dbReference>
<dbReference type="Gene3D" id="3.20.20.20">
    <property type="entry name" value="Dihydropteroate synthase-like"/>
    <property type="match status" value="1"/>
</dbReference>
<dbReference type="eggNOG" id="COG2069">
    <property type="taxonomic scope" value="Bacteria"/>
</dbReference>
<name>B1I1F7_DESAP</name>
<dbReference type="NCBIfam" id="NF003376">
    <property type="entry name" value="PRK04452.1-2"/>
    <property type="match status" value="1"/>
</dbReference>
<reference evidence="2 3" key="2">
    <citation type="journal article" date="2008" name="Science">
        <title>Environmental genomics reveals a single-species ecosystem deep within Earth.</title>
        <authorList>
            <person name="Chivian D."/>
            <person name="Brodie E.L."/>
            <person name="Alm E.J."/>
            <person name="Culley D.E."/>
            <person name="Dehal P.S."/>
            <person name="Desantis T.Z."/>
            <person name="Gihring T.M."/>
            <person name="Lapidus A."/>
            <person name="Lin L.H."/>
            <person name="Lowry S.R."/>
            <person name="Moser D.P."/>
            <person name="Richardson P.M."/>
            <person name="Southam G."/>
            <person name="Wanger G."/>
            <person name="Pratt L.M."/>
            <person name="Andersen G.L."/>
            <person name="Hazen T.C."/>
            <person name="Brockman F.J."/>
            <person name="Arkin A.P."/>
            <person name="Onstott T.C."/>
        </authorList>
    </citation>
    <scope>NUCLEOTIDE SEQUENCE [LARGE SCALE GENOMIC DNA]</scope>
    <source>
        <strain evidence="2 3">MP104C</strain>
    </source>
</reference>
<gene>
    <name evidence="2" type="ordered locus">Daud_0114</name>
</gene>
<dbReference type="HOGENOM" id="CLU_040403_1_0_9"/>
<dbReference type="STRING" id="477974.Daud_0114"/>
<evidence type="ECO:0000313" key="3">
    <source>
        <dbReference type="Proteomes" id="UP000008544"/>
    </source>
</evidence>
<dbReference type="InterPro" id="IPR016041">
    <property type="entry name" value="Ac-CoA_synth_d_su_TIM-brl"/>
</dbReference>
<dbReference type="PANTHER" id="PTHR36214:SF5">
    <property type="entry name" value="ACETYL-COA DECARBONYLASE_SYNTHASE COMPLEX SUBUNIT DELTA"/>
    <property type="match status" value="1"/>
</dbReference>
<proteinExistence type="predicted"/>
<protein>
    <submittedName>
        <fullName evidence="2">Corrinoid/iron-sulfur protein, small subunit</fullName>
    </submittedName>
</protein>
<accession>B1I1F7</accession>
<dbReference type="InterPro" id="IPR011005">
    <property type="entry name" value="Dihydropteroate_synth-like_sf"/>
</dbReference>
<dbReference type="KEGG" id="dau:Daud_0114"/>
<dbReference type="RefSeq" id="WP_012301276.1">
    <property type="nucleotide sequence ID" value="NC_010424.1"/>
</dbReference>
<dbReference type="SUPFAM" id="SSF51717">
    <property type="entry name" value="Dihydropteroate synthetase-like"/>
    <property type="match status" value="1"/>
</dbReference>
<evidence type="ECO:0000259" key="1">
    <source>
        <dbReference type="Pfam" id="PF03599"/>
    </source>
</evidence>
<dbReference type="Pfam" id="PF03599">
    <property type="entry name" value="CdhD"/>
    <property type="match status" value="1"/>
</dbReference>
<keyword evidence="3" id="KW-1185">Reference proteome</keyword>
<dbReference type="AlphaFoldDB" id="B1I1F7"/>
<dbReference type="PANTHER" id="PTHR36214">
    <property type="match status" value="1"/>
</dbReference>
<feature type="domain" description="CO dehydrogenase/acetyl-CoA synthase delta subunit TIM barrel" evidence="1">
    <location>
        <begin position="14"/>
        <end position="252"/>
    </location>
</feature>